<dbReference type="Proteomes" id="UP001152795">
    <property type="component" value="Unassembled WGS sequence"/>
</dbReference>
<reference evidence="1" key="1">
    <citation type="submission" date="2020-04" db="EMBL/GenBank/DDBJ databases">
        <authorList>
            <person name="Alioto T."/>
            <person name="Alioto T."/>
            <person name="Gomez Garrido J."/>
        </authorList>
    </citation>
    <scope>NUCLEOTIDE SEQUENCE</scope>
    <source>
        <strain evidence="1">A484AB</strain>
    </source>
</reference>
<proteinExistence type="predicted"/>
<evidence type="ECO:0000313" key="1">
    <source>
        <dbReference type="EMBL" id="CAB4005129.1"/>
    </source>
</evidence>
<dbReference type="Pfam" id="PF13966">
    <property type="entry name" value="zf-RVT"/>
    <property type="match status" value="1"/>
</dbReference>
<keyword evidence="2" id="KW-1185">Reference proteome</keyword>
<comment type="caution">
    <text evidence="1">The sequence shown here is derived from an EMBL/GenBank/DDBJ whole genome shotgun (WGS) entry which is preliminary data.</text>
</comment>
<sequence>MSDEKYQSDICDLFNNIISKIDELHLHPRNKILLYSRYLLSKISWDFTITDISQTWVCETLDGIATKYIRKWLELPISATLSNVYLPYNKFGLNVILPSTKFIQCQTVSRLALKSSINENIRELWSITSTNRNIQYDIYSNTKDVLKAFRQKNEQRLQNNLISQGSFFSNIVKNSTLTFNSLWSSVHSKLPKNIFNFSLRYINNSLPTRKNLVKWGLSSSADCSFCFCPESLLHIISGCKTYLNEGRYTWRHDSVLNLIASSLLVVGRSKMYVDLPGFISPSVITGDELRPDLLLTIENKILYILELTVGFETNLKTNSDRKHEKYLTLITDQENIYDEVKFVNVSISSLGVFGESTNTLFDMLHDLKRNKDWKNPELLNF</sequence>
<organism evidence="1 2">
    <name type="scientific">Paramuricea clavata</name>
    <name type="common">Red gorgonian</name>
    <name type="synonym">Violescent sea-whip</name>
    <dbReference type="NCBI Taxonomy" id="317549"/>
    <lineage>
        <taxon>Eukaryota</taxon>
        <taxon>Metazoa</taxon>
        <taxon>Cnidaria</taxon>
        <taxon>Anthozoa</taxon>
        <taxon>Octocorallia</taxon>
        <taxon>Malacalcyonacea</taxon>
        <taxon>Plexauridae</taxon>
        <taxon>Paramuricea</taxon>
    </lineage>
</organism>
<dbReference type="EMBL" id="CACRXK020005102">
    <property type="protein sequence ID" value="CAB4005129.1"/>
    <property type="molecule type" value="Genomic_DNA"/>
</dbReference>
<protein>
    <submittedName>
        <fullName evidence="1">Uncharacterized protein</fullName>
    </submittedName>
</protein>
<dbReference type="OrthoDB" id="447743at2759"/>
<name>A0A6S7HL90_PARCT</name>
<evidence type="ECO:0000313" key="2">
    <source>
        <dbReference type="Proteomes" id="UP001152795"/>
    </source>
</evidence>
<accession>A0A6S7HL90</accession>
<gene>
    <name evidence="1" type="ORF">PACLA_8A061174</name>
</gene>
<dbReference type="AlphaFoldDB" id="A0A6S7HL90"/>
<dbReference type="InterPro" id="IPR026960">
    <property type="entry name" value="RVT-Znf"/>
</dbReference>